<evidence type="ECO:0008006" key="3">
    <source>
        <dbReference type="Google" id="ProtNLM"/>
    </source>
</evidence>
<protein>
    <recommendedName>
        <fullName evidence="3">Zinc ribbon domain-containing protein</fullName>
    </recommendedName>
</protein>
<sequence length="170" mass="19497">MQTVLDIILHYSGSAGKEDKDMGYNFEDLKKRQEQAVIQRVAEARESEVYTELVAAFMDSIDQGYKGVRRDFYSRDEFIIRALKEDGFDVTYTEGTMLTSPKIKISIPTEQQSQDVEHKCEGTEKHNREIVRGTEDWLMIHEHDKCENVNVSTDGISYCPFCGVKLGESQ</sequence>
<evidence type="ECO:0000313" key="2">
    <source>
        <dbReference type="Proteomes" id="UP001597233"/>
    </source>
</evidence>
<organism evidence="1 2">
    <name type="scientific">Paenibacillus wenxiniae</name>
    <dbReference type="NCBI Taxonomy" id="1636843"/>
    <lineage>
        <taxon>Bacteria</taxon>
        <taxon>Bacillati</taxon>
        <taxon>Bacillota</taxon>
        <taxon>Bacilli</taxon>
        <taxon>Bacillales</taxon>
        <taxon>Paenibacillaceae</taxon>
        <taxon>Paenibacillus</taxon>
    </lineage>
</organism>
<dbReference type="RefSeq" id="WP_347327432.1">
    <property type="nucleotide sequence ID" value="NZ_JBCGUH010000030.1"/>
</dbReference>
<gene>
    <name evidence="1" type="ORF">ACFSC9_00620</name>
</gene>
<name>A0ABW4RDS6_9BACL</name>
<dbReference type="Proteomes" id="UP001597233">
    <property type="component" value="Unassembled WGS sequence"/>
</dbReference>
<comment type="caution">
    <text evidence="1">The sequence shown here is derived from an EMBL/GenBank/DDBJ whole genome shotgun (WGS) entry which is preliminary data.</text>
</comment>
<evidence type="ECO:0000313" key="1">
    <source>
        <dbReference type="EMBL" id="MFD1884024.1"/>
    </source>
</evidence>
<accession>A0ABW4RDS6</accession>
<keyword evidence="2" id="KW-1185">Reference proteome</keyword>
<proteinExistence type="predicted"/>
<dbReference type="EMBL" id="JBHUEH010000003">
    <property type="protein sequence ID" value="MFD1884024.1"/>
    <property type="molecule type" value="Genomic_DNA"/>
</dbReference>
<reference evidence="2" key="1">
    <citation type="journal article" date="2019" name="Int. J. Syst. Evol. Microbiol.">
        <title>The Global Catalogue of Microorganisms (GCM) 10K type strain sequencing project: providing services to taxonomists for standard genome sequencing and annotation.</title>
        <authorList>
            <consortium name="The Broad Institute Genomics Platform"/>
            <consortium name="The Broad Institute Genome Sequencing Center for Infectious Disease"/>
            <person name="Wu L."/>
            <person name="Ma J."/>
        </authorList>
    </citation>
    <scope>NUCLEOTIDE SEQUENCE [LARGE SCALE GENOMIC DNA]</scope>
    <source>
        <strain evidence="2">CCUG 54950</strain>
    </source>
</reference>